<accession>A0AAV7PL48</accession>
<reference evidence="1" key="1">
    <citation type="journal article" date="2022" name="bioRxiv">
        <title>Sequencing and chromosome-scale assembly of the giantPleurodeles waltlgenome.</title>
        <authorList>
            <person name="Brown T."/>
            <person name="Elewa A."/>
            <person name="Iarovenko S."/>
            <person name="Subramanian E."/>
            <person name="Araus A.J."/>
            <person name="Petzold A."/>
            <person name="Susuki M."/>
            <person name="Suzuki K.-i.T."/>
            <person name="Hayashi T."/>
            <person name="Toyoda A."/>
            <person name="Oliveira C."/>
            <person name="Osipova E."/>
            <person name="Leigh N.D."/>
            <person name="Simon A."/>
            <person name="Yun M.H."/>
        </authorList>
    </citation>
    <scope>NUCLEOTIDE SEQUENCE</scope>
    <source>
        <strain evidence="1">20211129_DDA</strain>
        <tissue evidence="1">Liver</tissue>
    </source>
</reference>
<evidence type="ECO:0000313" key="2">
    <source>
        <dbReference type="Proteomes" id="UP001066276"/>
    </source>
</evidence>
<proteinExistence type="predicted"/>
<organism evidence="1 2">
    <name type="scientific">Pleurodeles waltl</name>
    <name type="common">Iberian ribbed newt</name>
    <dbReference type="NCBI Taxonomy" id="8319"/>
    <lineage>
        <taxon>Eukaryota</taxon>
        <taxon>Metazoa</taxon>
        <taxon>Chordata</taxon>
        <taxon>Craniata</taxon>
        <taxon>Vertebrata</taxon>
        <taxon>Euteleostomi</taxon>
        <taxon>Amphibia</taxon>
        <taxon>Batrachia</taxon>
        <taxon>Caudata</taxon>
        <taxon>Salamandroidea</taxon>
        <taxon>Salamandridae</taxon>
        <taxon>Pleurodelinae</taxon>
        <taxon>Pleurodeles</taxon>
    </lineage>
</organism>
<keyword evidence="2" id="KW-1185">Reference proteome</keyword>
<name>A0AAV7PL48_PLEWA</name>
<evidence type="ECO:0000313" key="1">
    <source>
        <dbReference type="EMBL" id="KAJ1128579.1"/>
    </source>
</evidence>
<dbReference type="Proteomes" id="UP001066276">
    <property type="component" value="Chromosome 7"/>
</dbReference>
<gene>
    <name evidence="1" type="ORF">NDU88_006956</name>
</gene>
<dbReference type="AlphaFoldDB" id="A0AAV7PL48"/>
<comment type="caution">
    <text evidence="1">The sequence shown here is derived from an EMBL/GenBank/DDBJ whole genome shotgun (WGS) entry which is preliminary data.</text>
</comment>
<protein>
    <submittedName>
        <fullName evidence="1">Uncharacterized protein</fullName>
    </submittedName>
</protein>
<sequence length="147" mass="15954">MSRFTCGMEESAASFRVTVVWARTVLEVRKGRSAVMHIPFRGGRSSASGIVSTSRVLTAKGGAADGTTVIRSVTIRGQSPSWKLRLVPSFIRVSARPPRGSSLPKFTALMSLKSDPTILIWQSAKEGLNMMIEQARFPVLDVHHGSV</sequence>
<dbReference type="EMBL" id="JANPWB010000011">
    <property type="protein sequence ID" value="KAJ1128579.1"/>
    <property type="molecule type" value="Genomic_DNA"/>
</dbReference>